<accession>A0AAD5KKS4</accession>
<evidence type="ECO:0000313" key="12">
    <source>
        <dbReference type="EMBL" id="KAI9554674.1"/>
    </source>
</evidence>
<dbReference type="Pfam" id="PF01549">
    <property type="entry name" value="ShK"/>
    <property type="match status" value="2"/>
</dbReference>
<dbReference type="GO" id="GO:0004222">
    <property type="term" value="F:metalloendopeptidase activity"/>
    <property type="evidence" value="ECO:0007669"/>
    <property type="project" value="InterPro"/>
</dbReference>
<dbReference type="Proteomes" id="UP000820818">
    <property type="component" value="Linkage Group LG8"/>
</dbReference>
<evidence type="ECO:0000256" key="1">
    <source>
        <dbReference type="ARBA" id="ARBA00001947"/>
    </source>
</evidence>
<evidence type="ECO:0000256" key="7">
    <source>
        <dbReference type="ARBA" id="ARBA00023145"/>
    </source>
</evidence>
<keyword evidence="6" id="KW-0482">Metalloprotease</keyword>
<evidence type="ECO:0000259" key="10">
    <source>
        <dbReference type="PROSITE" id="PS51670"/>
    </source>
</evidence>
<dbReference type="InterPro" id="IPR024079">
    <property type="entry name" value="MetalloPept_cat_dom_sf"/>
</dbReference>
<evidence type="ECO:0000259" key="11">
    <source>
        <dbReference type="PROSITE" id="PS51864"/>
    </source>
</evidence>
<evidence type="ECO:0000256" key="2">
    <source>
        <dbReference type="ARBA" id="ARBA00022670"/>
    </source>
</evidence>
<comment type="caution">
    <text evidence="12">The sequence shown here is derived from an EMBL/GenBank/DDBJ whole genome shotgun (WGS) entry which is preliminary data.</text>
</comment>
<dbReference type="PANTHER" id="PTHR10127">
    <property type="entry name" value="DISCOIDIN, CUB, EGF, LAMININ , AND ZINC METALLOPROTEASE DOMAIN CONTAINING"/>
    <property type="match status" value="1"/>
</dbReference>
<evidence type="ECO:0000313" key="13">
    <source>
        <dbReference type="Proteomes" id="UP000820818"/>
    </source>
</evidence>
<keyword evidence="7" id="KW-0865">Zymogen</keyword>
<dbReference type="Gene3D" id="1.10.10.1940">
    <property type="match status" value="1"/>
</dbReference>
<dbReference type="GO" id="GO:0046872">
    <property type="term" value="F:metal ion binding"/>
    <property type="evidence" value="ECO:0007669"/>
    <property type="project" value="UniProtKB-KW"/>
</dbReference>
<dbReference type="PROSITE" id="PS51670">
    <property type="entry name" value="SHKT"/>
    <property type="match status" value="2"/>
</dbReference>
<comment type="caution">
    <text evidence="8">Lacks conserved residue(s) required for the propagation of feature annotation.</text>
</comment>
<dbReference type="SUPFAM" id="SSF55486">
    <property type="entry name" value="Metalloproteases ('zincins'), catalytic domain"/>
    <property type="match status" value="1"/>
</dbReference>
<dbReference type="GO" id="GO:0006508">
    <property type="term" value="P:proteolysis"/>
    <property type="evidence" value="ECO:0007669"/>
    <property type="project" value="UniProtKB-KW"/>
</dbReference>
<reference evidence="12 13" key="1">
    <citation type="submission" date="2022-05" db="EMBL/GenBank/DDBJ databases">
        <title>A multi-omics perspective on studying reproductive biology in Daphnia sinensis.</title>
        <authorList>
            <person name="Jia J."/>
        </authorList>
    </citation>
    <scope>NUCLEOTIDE SEQUENCE [LARGE SCALE GENOMIC DNA]</scope>
    <source>
        <strain evidence="12 13">WSL</strain>
    </source>
</reference>
<comment type="cofactor">
    <cofactor evidence="1">
        <name>Zn(2+)</name>
        <dbReference type="ChEBI" id="CHEBI:29105"/>
    </cofactor>
</comment>
<evidence type="ECO:0000256" key="4">
    <source>
        <dbReference type="ARBA" id="ARBA00022801"/>
    </source>
</evidence>
<dbReference type="Gene3D" id="3.40.390.10">
    <property type="entry name" value="Collagenase (Catalytic Domain)"/>
    <property type="match status" value="1"/>
</dbReference>
<keyword evidence="8" id="KW-1015">Disulfide bond</keyword>
<feature type="disulfide bond" evidence="8">
    <location>
        <begin position="197"/>
        <end position="215"/>
    </location>
</feature>
<keyword evidence="5" id="KW-0862">Zinc</keyword>
<evidence type="ECO:0008006" key="14">
    <source>
        <dbReference type="Google" id="ProtNLM"/>
    </source>
</evidence>
<dbReference type="Pfam" id="PF01400">
    <property type="entry name" value="Astacin"/>
    <property type="match status" value="1"/>
</dbReference>
<keyword evidence="3" id="KW-0479">Metal-binding</keyword>
<dbReference type="AlphaFoldDB" id="A0AAD5KKS4"/>
<feature type="disulfide bond" evidence="8">
    <location>
        <begin position="149"/>
        <end position="183"/>
    </location>
</feature>
<keyword evidence="2" id="KW-0645">Protease</keyword>
<dbReference type="EMBL" id="WJBH02000008">
    <property type="protein sequence ID" value="KAI9554674.1"/>
    <property type="molecule type" value="Genomic_DNA"/>
</dbReference>
<dbReference type="InterPro" id="IPR001506">
    <property type="entry name" value="Peptidase_M12A"/>
</dbReference>
<dbReference type="InterPro" id="IPR003582">
    <property type="entry name" value="ShKT_dom"/>
</dbReference>
<evidence type="ECO:0000256" key="5">
    <source>
        <dbReference type="ARBA" id="ARBA00022833"/>
    </source>
</evidence>
<sequence>MQRNFDKLGPNEIELLGTRYDTGSVMHYDQFAFAKDRKIPTIYSKTGSTLGNTQGFSQNDVAKLNIMYQCGSEEVTTTARTTTPTTPRTTTARTTTAEVNRGTTGTTPTPTITETTPAGTTTAAGTTTTTGLPPIETTTSKEPIGKFKCVDAMGGCDVWAGDGFCNHSVLLMTAFCRKTCGLCTDSDARCVDNTPICVQFANMGQCNQEFMVANCKKSCNACNKP</sequence>
<feature type="domain" description="Peptidase M12A" evidence="11">
    <location>
        <begin position="1"/>
        <end position="71"/>
    </location>
</feature>
<protein>
    <recommendedName>
        <fullName evidence="14">Metalloendopeptidase</fullName>
    </recommendedName>
</protein>
<evidence type="ECO:0000256" key="6">
    <source>
        <dbReference type="ARBA" id="ARBA00023049"/>
    </source>
</evidence>
<dbReference type="PANTHER" id="PTHR10127:SF780">
    <property type="entry name" value="METALLOENDOPEPTIDASE"/>
    <property type="match status" value="1"/>
</dbReference>
<keyword evidence="13" id="KW-1185">Reference proteome</keyword>
<evidence type="ECO:0000256" key="9">
    <source>
        <dbReference type="SAM" id="MobiDB-lite"/>
    </source>
</evidence>
<evidence type="ECO:0000256" key="8">
    <source>
        <dbReference type="PROSITE-ProRule" id="PRU01005"/>
    </source>
</evidence>
<feature type="domain" description="ShKT" evidence="10">
    <location>
        <begin position="149"/>
        <end position="183"/>
    </location>
</feature>
<feature type="disulfide bond" evidence="8">
    <location>
        <begin position="206"/>
        <end position="219"/>
    </location>
</feature>
<feature type="region of interest" description="Disordered" evidence="9">
    <location>
        <begin position="76"/>
        <end position="137"/>
    </location>
</feature>
<dbReference type="SMART" id="SM00254">
    <property type="entry name" value="ShKT"/>
    <property type="match status" value="2"/>
</dbReference>
<keyword evidence="4" id="KW-0378">Hydrolase</keyword>
<gene>
    <name evidence="12" type="ORF">GHT06_019950</name>
</gene>
<organism evidence="12 13">
    <name type="scientific">Daphnia sinensis</name>
    <dbReference type="NCBI Taxonomy" id="1820382"/>
    <lineage>
        <taxon>Eukaryota</taxon>
        <taxon>Metazoa</taxon>
        <taxon>Ecdysozoa</taxon>
        <taxon>Arthropoda</taxon>
        <taxon>Crustacea</taxon>
        <taxon>Branchiopoda</taxon>
        <taxon>Diplostraca</taxon>
        <taxon>Cladocera</taxon>
        <taxon>Anomopoda</taxon>
        <taxon>Daphniidae</taxon>
        <taxon>Daphnia</taxon>
        <taxon>Daphnia similis group</taxon>
    </lineage>
</organism>
<name>A0AAD5KKS4_9CRUS</name>
<dbReference type="PROSITE" id="PS51864">
    <property type="entry name" value="ASTACIN"/>
    <property type="match status" value="1"/>
</dbReference>
<feature type="domain" description="ShKT" evidence="10">
    <location>
        <begin position="190"/>
        <end position="222"/>
    </location>
</feature>
<proteinExistence type="predicted"/>
<evidence type="ECO:0000256" key="3">
    <source>
        <dbReference type="ARBA" id="ARBA00022723"/>
    </source>
</evidence>